<dbReference type="KEGG" id="daq:DAQ1742_03189"/>
<dbReference type="AlphaFoldDB" id="A0A375AEZ7"/>
<protein>
    <submittedName>
        <fullName evidence="2">Phage protein</fullName>
    </submittedName>
</protein>
<dbReference type="KEGG" id="daq:DAQ1742_01694"/>
<proteinExistence type="predicted"/>
<dbReference type="EMBL" id="LT615367">
    <property type="protein sequence ID" value="SLM64486.1"/>
    <property type="molecule type" value="Genomic_DNA"/>
</dbReference>
<evidence type="ECO:0000313" key="2">
    <source>
        <dbReference type="EMBL" id="SLM64012.1"/>
    </source>
</evidence>
<evidence type="ECO:0000313" key="4">
    <source>
        <dbReference type="Proteomes" id="UP000294820"/>
    </source>
</evidence>
<dbReference type="EMBL" id="LT615367">
    <property type="protein sequence ID" value="SLM64012.1"/>
    <property type="molecule type" value="Genomic_DNA"/>
</dbReference>
<reference evidence="3 4" key="1">
    <citation type="submission" date="2016-09" db="EMBL/GenBank/DDBJ databases">
        <authorList>
            <person name="Reverchon S."/>
            <person name="Nasser W."/>
            <person name="Leonard S."/>
            <person name="Brochier C."/>
            <person name="Duprey A."/>
        </authorList>
    </citation>
    <scope>NUCLEOTIDE SEQUENCE [LARGE SCALE GENOMIC DNA]</scope>
    <source>
        <strain evidence="3 4">174/2</strain>
    </source>
</reference>
<accession>A0A375AEZ7</accession>
<dbReference type="RefSeq" id="WP_035345447.1">
    <property type="nucleotide sequence ID" value="NZ_LT615367.1"/>
</dbReference>
<gene>
    <name evidence="1" type="ORF">DAQ1742_01694</name>
    <name evidence="2" type="ORF">DAQ1742_03189</name>
    <name evidence="3" type="ORF">DAQ1742_03692</name>
</gene>
<sequence>MSDRNTPHRDGELFAVPVAASTEIYGGHIIAANAAGYAVPATANAAQVTLGVSDGWVDNSTGANGDADAIVRRGRAWLFANSSADAVTQASVGQNCYVVDSQTVAKTSNGSARPVAGKVQAIADDGVWVLI</sequence>
<dbReference type="KEGG" id="daq:DAQ1742_03692"/>
<dbReference type="Proteomes" id="UP000294820">
    <property type="component" value="Chromosome 1"/>
</dbReference>
<keyword evidence="4" id="KW-1185">Reference proteome</keyword>
<dbReference type="EMBL" id="LT615367">
    <property type="protein sequence ID" value="SLM62636.1"/>
    <property type="molecule type" value="Genomic_DNA"/>
</dbReference>
<evidence type="ECO:0000313" key="3">
    <source>
        <dbReference type="EMBL" id="SLM64486.1"/>
    </source>
</evidence>
<evidence type="ECO:0000313" key="1">
    <source>
        <dbReference type="EMBL" id="SLM62636.1"/>
    </source>
</evidence>
<name>A0A375AEZ7_9GAMM</name>
<organism evidence="3 4">
    <name type="scientific">Dickeya aquatica</name>
    <dbReference type="NCBI Taxonomy" id="1401087"/>
    <lineage>
        <taxon>Bacteria</taxon>
        <taxon>Pseudomonadati</taxon>
        <taxon>Pseudomonadota</taxon>
        <taxon>Gammaproteobacteria</taxon>
        <taxon>Enterobacterales</taxon>
        <taxon>Pectobacteriaceae</taxon>
        <taxon>Dickeya</taxon>
    </lineage>
</organism>